<dbReference type="PROSITE" id="PS51217">
    <property type="entry name" value="UVRD_HELICASE_CTER"/>
    <property type="match status" value="1"/>
</dbReference>
<evidence type="ECO:0000256" key="1">
    <source>
        <dbReference type="ARBA" id="ARBA00022722"/>
    </source>
</evidence>
<evidence type="ECO:0000256" key="8">
    <source>
        <dbReference type="ARBA" id="ARBA00023125"/>
    </source>
</evidence>
<name>A0A7C3Z3N3_UNCW3</name>
<keyword evidence="7" id="KW-0067">ATP-binding</keyword>
<dbReference type="GO" id="GO:0003677">
    <property type="term" value="F:DNA binding"/>
    <property type="evidence" value="ECO:0007669"/>
    <property type="project" value="UniProtKB-KW"/>
</dbReference>
<keyword evidence="6" id="KW-0269">Exonuclease</keyword>
<keyword evidence="5" id="KW-0347">Helicase</keyword>
<evidence type="ECO:0000256" key="7">
    <source>
        <dbReference type="ARBA" id="ARBA00022840"/>
    </source>
</evidence>
<evidence type="ECO:0000256" key="6">
    <source>
        <dbReference type="ARBA" id="ARBA00022839"/>
    </source>
</evidence>
<evidence type="ECO:0000313" key="11">
    <source>
        <dbReference type="EMBL" id="HGE99658.1"/>
    </source>
</evidence>
<evidence type="ECO:0000256" key="5">
    <source>
        <dbReference type="ARBA" id="ARBA00022806"/>
    </source>
</evidence>
<dbReference type="InterPro" id="IPR014017">
    <property type="entry name" value="DNA_helicase_UvrD-like_C"/>
</dbReference>
<keyword evidence="9" id="KW-0234">DNA repair</keyword>
<dbReference type="Pfam" id="PF12705">
    <property type="entry name" value="PDDEXK_1"/>
    <property type="match status" value="1"/>
</dbReference>
<dbReference type="EMBL" id="DTMQ01000040">
    <property type="protein sequence ID" value="HGE99658.1"/>
    <property type="molecule type" value="Genomic_DNA"/>
</dbReference>
<sequence>MKRLYLLPFGVSDGTRRLFLEALGFFNPEVTFDFSSIWYIAPTPRKVREAEKIFASLVEKKRRCFIPPRFRTLKTLALELYSGKKRFLPDYLKPVFLYRGKGSLSFCYYLGELIKDFKSANLFWEKWEETKGMIERELSSFPSEQERLRRVFGEIERYQEECQRRGFLDAEDLMKEVCEKRKRRGVLLLDGFMDLTKLEEEFIKYLVFSFEDVFALAYYDPYEEDPNFLPKEFSDFLLSLSSFSIVKVKGSEDWRKRREMNFFAFPSREEEVEWIARSIREVASERKVPLHKILVTFPDLESYSGIIERVFKKHRIPFTIYPLSSLLSSPVVLPVVALLRATLEDYPRIPTLFCLTSPFFSRLSERTREILPHLSYLGGITKGEGNWRNLTRELRKKSEKEIKKNSLFTVERDINLFLSLTKGLKKETSSLSNFLSLTEEVLKELKWAEGLEEEYLLEEKREFLSVFRGLRLLSDIECSFEGFVEIVEEVLKYHRRIPDREERGVRVLGLLETRELEAEIIFFGGLSEESLPSRKTLDPFLPDWLRKKLGLLNYERHTAWQKLHFERVLGMPKEVFLSYPLKEGERKFLPSPYLEGEPVLWKKGGNFFTEEEMERKRGEREGRRFLPEVIDFKKDKDVRRVLKRRFSRYIEVTEIERFRRCPYSFYLERVLGLEEKKDSLFTIEPVEWGETVHSLLQKVYSEDGKVFASSLDEIPERVNKILSSLLLRKDFPPFWRDVAQRTVERILPDFIEKERQLRDEGFLPFRVEEAVKGFLLPGIMVYGKIDRIDKKRDSDEFLVLDYKTGVTEIYPGDIEKGRHLQLPLYSYLLRQKGYNVTGFGAYYFGRSDSELRPCEWKILGKGEEDCRQKEERASVWANEAVSLLLSGSFPAEPQENACFFCPYSFLCPREYSG</sequence>
<keyword evidence="3" id="KW-0227">DNA damage</keyword>
<evidence type="ECO:0000259" key="10">
    <source>
        <dbReference type="PROSITE" id="PS51217"/>
    </source>
</evidence>
<dbReference type="InterPro" id="IPR027417">
    <property type="entry name" value="P-loop_NTPase"/>
</dbReference>
<evidence type="ECO:0000256" key="2">
    <source>
        <dbReference type="ARBA" id="ARBA00022741"/>
    </source>
</evidence>
<gene>
    <name evidence="11" type="ORF">ENX07_06280</name>
</gene>
<protein>
    <submittedName>
        <fullName evidence="11">PD-(D/E)XK nuclease family protein</fullName>
    </submittedName>
</protein>
<comment type="caution">
    <text evidence="11">The sequence shown here is derived from an EMBL/GenBank/DDBJ whole genome shotgun (WGS) entry which is preliminary data.</text>
</comment>
<dbReference type="Gene3D" id="3.90.320.10">
    <property type="match status" value="1"/>
</dbReference>
<accession>A0A7C3Z3N3</accession>
<keyword evidence="2" id="KW-0547">Nucleotide-binding</keyword>
<dbReference type="AlphaFoldDB" id="A0A7C3Z3N3"/>
<reference evidence="11" key="1">
    <citation type="journal article" date="2020" name="mSystems">
        <title>Genome- and Community-Level Interaction Insights into Carbon Utilization and Element Cycling Functions of Hydrothermarchaeota in Hydrothermal Sediment.</title>
        <authorList>
            <person name="Zhou Z."/>
            <person name="Liu Y."/>
            <person name="Xu W."/>
            <person name="Pan J."/>
            <person name="Luo Z.H."/>
            <person name="Li M."/>
        </authorList>
    </citation>
    <scope>NUCLEOTIDE SEQUENCE [LARGE SCALE GENOMIC DNA]</scope>
    <source>
        <strain evidence="11">SpSt-906</strain>
    </source>
</reference>
<keyword evidence="1" id="KW-0540">Nuclease</keyword>
<evidence type="ECO:0000256" key="3">
    <source>
        <dbReference type="ARBA" id="ARBA00022763"/>
    </source>
</evidence>
<evidence type="ECO:0000256" key="9">
    <source>
        <dbReference type="ARBA" id="ARBA00023204"/>
    </source>
</evidence>
<feature type="domain" description="UvrD-like helicase C-terminal" evidence="10">
    <location>
        <begin position="226"/>
        <end position="515"/>
    </location>
</feature>
<keyword evidence="4" id="KW-0378">Hydrolase</keyword>
<evidence type="ECO:0000256" key="4">
    <source>
        <dbReference type="ARBA" id="ARBA00022801"/>
    </source>
</evidence>
<dbReference type="InterPro" id="IPR011604">
    <property type="entry name" value="PDDEXK-like_dom_sf"/>
</dbReference>
<dbReference type="GO" id="GO:0005524">
    <property type="term" value="F:ATP binding"/>
    <property type="evidence" value="ECO:0007669"/>
    <property type="project" value="UniProtKB-KW"/>
</dbReference>
<dbReference type="GO" id="GO:0004527">
    <property type="term" value="F:exonuclease activity"/>
    <property type="evidence" value="ECO:0007669"/>
    <property type="project" value="UniProtKB-KW"/>
</dbReference>
<organism evidence="11">
    <name type="scientific">candidate division WOR-3 bacterium</name>
    <dbReference type="NCBI Taxonomy" id="2052148"/>
    <lineage>
        <taxon>Bacteria</taxon>
        <taxon>Bacteria division WOR-3</taxon>
    </lineage>
</organism>
<dbReference type="PANTHER" id="PTHR30591:SF1">
    <property type="entry name" value="RECBCD ENZYME SUBUNIT RECC"/>
    <property type="match status" value="1"/>
</dbReference>
<dbReference type="GO" id="GO:0006281">
    <property type="term" value="P:DNA repair"/>
    <property type="evidence" value="ECO:0007669"/>
    <property type="project" value="UniProtKB-KW"/>
</dbReference>
<dbReference type="PANTHER" id="PTHR30591">
    <property type="entry name" value="RECBCD ENZYME SUBUNIT RECC"/>
    <property type="match status" value="1"/>
</dbReference>
<dbReference type="GO" id="GO:0006310">
    <property type="term" value="P:DNA recombination"/>
    <property type="evidence" value="ECO:0007669"/>
    <property type="project" value="TreeGrafter"/>
</dbReference>
<dbReference type="InterPro" id="IPR038726">
    <property type="entry name" value="PDDEXK_AddAB-type"/>
</dbReference>
<keyword evidence="8" id="KW-0238">DNA-binding</keyword>
<proteinExistence type="predicted"/>
<dbReference type="GO" id="GO:0004386">
    <property type="term" value="F:helicase activity"/>
    <property type="evidence" value="ECO:0007669"/>
    <property type="project" value="UniProtKB-KW"/>
</dbReference>
<dbReference type="Gene3D" id="3.40.50.300">
    <property type="entry name" value="P-loop containing nucleotide triphosphate hydrolases"/>
    <property type="match status" value="1"/>
</dbReference>
<dbReference type="SUPFAM" id="SSF52540">
    <property type="entry name" value="P-loop containing nucleoside triphosphate hydrolases"/>
    <property type="match status" value="1"/>
</dbReference>